<dbReference type="AlphaFoldDB" id="A0A1I2LDB0"/>
<dbReference type="RefSeq" id="WP_027637591.1">
    <property type="nucleotide sequence ID" value="NZ_BAAACD010000005.1"/>
</dbReference>
<dbReference type="PANTHER" id="PTHR30487:SF0">
    <property type="entry name" value="PREPILIN LEADER PEPTIDASE_N-METHYLTRANSFERASE-RELATED"/>
    <property type="match status" value="1"/>
</dbReference>
<feature type="transmembrane region" description="Helical" evidence="7">
    <location>
        <begin position="70"/>
        <end position="90"/>
    </location>
</feature>
<keyword evidence="11" id="KW-0808">Transferase</keyword>
<reference evidence="10 13" key="2">
    <citation type="submission" date="2018-03" db="EMBL/GenBank/DDBJ databases">
        <title>The uncultured portion of the human microbiome is neutrally assembled.</title>
        <authorList>
            <person name="Jeraldo P."/>
            <person name="Boardman L."/>
            <person name="White B.A."/>
            <person name="Nelson H."/>
            <person name="Goldenfeld N."/>
            <person name="Chia N."/>
        </authorList>
    </citation>
    <scope>NUCLEOTIDE SEQUENCE [LARGE SCALE GENOMIC DNA]</scope>
    <source>
        <strain evidence="10">CIM:MAG 903</strain>
    </source>
</reference>
<dbReference type="GO" id="GO:0004190">
    <property type="term" value="F:aspartic-type endopeptidase activity"/>
    <property type="evidence" value="ECO:0007669"/>
    <property type="project" value="InterPro"/>
</dbReference>
<feature type="domain" description="Prepilin type IV endopeptidase peptidase" evidence="8">
    <location>
        <begin position="100"/>
        <end position="205"/>
    </location>
</feature>
<evidence type="ECO:0000256" key="5">
    <source>
        <dbReference type="ARBA" id="ARBA00022989"/>
    </source>
</evidence>
<dbReference type="Gene3D" id="1.20.120.1220">
    <property type="match status" value="1"/>
</dbReference>
<keyword evidence="5 7" id="KW-1133">Transmembrane helix</keyword>
<evidence type="ECO:0000313" key="10">
    <source>
        <dbReference type="EMBL" id="PWL52433.1"/>
    </source>
</evidence>
<proteinExistence type="inferred from homology"/>
<gene>
    <name evidence="10" type="ORF">DBY38_10905</name>
    <name evidence="11" type="ORF">SAMN04487885_10957</name>
</gene>
<evidence type="ECO:0000259" key="8">
    <source>
        <dbReference type="Pfam" id="PF01478"/>
    </source>
</evidence>
<dbReference type="InterPro" id="IPR000045">
    <property type="entry name" value="Prepilin_IV_endopep_pep"/>
</dbReference>
<comment type="subcellular location">
    <subcellularLocation>
        <location evidence="1">Cell membrane</location>
        <topology evidence="1">Multi-pass membrane protein</topology>
    </subcellularLocation>
</comment>
<feature type="transmembrane region" description="Helical" evidence="7">
    <location>
        <begin position="96"/>
        <end position="112"/>
    </location>
</feature>
<comment type="similarity">
    <text evidence="2">Belongs to the peptidase A24 family.</text>
</comment>
<evidence type="ECO:0000256" key="6">
    <source>
        <dbReference type="ARBA" id="ARBA00023136"/>
    </source>
</evidence>
<evidence type="ECO:0000256" key="2">
    <source>
        <dbReference type="ARBA" id="ARBA00005801"/>
    </source>
</evidence>
<dbReference type="GO" id="GO:0032259">
    <property type="term" value="P:methylation"/>
    <property type="evidence" value="ECO:0007669"/>
    <property type="project" value="UniProtKB-KW"/>
</dbReference>
<protein>
    <submittedName>
        <fullName evidence="10 11">Prepilin peptidase</fullName>
    </submittedName>
</protein>
<dbReference type="Proteomes" id="UP000246114">
    <property type="component" value="Unassembled WGS sequence"/>
</dbReference>
<keyword evidence="11" id="KW-0489">Methyltransferase</keyword>
<keyword evidence="12" id="KW-1185">Reference proteome</keyword>
<feature type="transmembrane region" description="Helical" evidence="7">
    <location>
        <begin position="222"/>
        <end position="245"/>
    </location>
</feature>
<dbReference type="GO" id="GO:0008168">
    <property type="term" value="F:methyltransferase activity"/>
    <property type="evidence" value="ECO:0007669"/>
    <property type="project" value="UniProtKB-KW"/>
</dbReference>
<keyword evidence="4 7" id="KW-0812">Transmembrane</keyword>
<evidence type="ECO:0000256" key="1">
    <source>
        <dbReference type="ARBA" id="ARBA00004651"/>
    </source>
</evidence>
<sequence length="249" mass="27912">MNCIIFILGLIIGSFINVCVYRIPREESISYPPSTCTTCGSRIKIYDLIPVVSYIMLKGRCRKCKEKISIRYPITELLTGILFLFIYLKFGNSYDTIKNIVLVVFVEIIAIIDFDTMEVYSSITYTAMAIGVLNIIIEKIVFHMHILTYLLGAAIPAAFIYIINKFSKGFGGGDIDVFIIIGLFLGANLSGLTLFFSIIIGAASAIILVISRKLSKKDAMPFVPYIFAAMLITLLWGEEIIDYYLKMIV</sequence>
<evidence type="ECO:0000256" key="4">
    <source>
        <dbReference type="ARBA" id="ARBA00022692"/>
    </source>
</evidence>
<evidence type="ECO:0000256" key="7">
    <source>
        <dbReference type="SAM" id="Phobius"/>
    </source>
</evidence>
<feature type="transmembrane region" description="Helical" evidence="7">
    <location>
        <begin position="193"/>
        <end position="210"/>
    </location>
</feature>
<keyword evidence="3" id="KW-1003">Cell membrane</keyword>
<organism evidence="11 12">
    <name type="scientific">Clostridium cadaveris</name>
    <dbReference type="NCBI Taxonomy" id="1529"/>
    <lineage>
        <taxon>Bacteria</taxon>
        <taxon>Bacillati</taxon>
        <taxon>Bacillota</taxon>
        <taxon>Clostridia</taxon>
        <taxon>Eubacteriales</taxon>
        <taxon>Clostridiaceae</taxon>
        <taxon>Clostridium</taxon>
    </lineage>
</organism>
<dbReference type="Pfam" id="PF06750">
    <property type="entry name" value="A24_N_bact"/>
    <property type="match status" value="1"/>
</dbReference>
<dbReference type="STRING" id="1529.SAMN04487885_10957"/>
<dbReference type="GO" id="GO:0005886">
    <property type="term" value="C:plasma membrane"/>
    <property type="evidence" value="ECO:0007669"/>
    <property type="project" value="UniProtKB-SubCell"/>
</dbReference>
<evidence type="ECO:0000256" key="3">
    <source>
        <dbReference type="ARBA" id="ARBA00022475"/>
    </source>
</evidence>
<dbReference type="GeneID" id="90545894"/>
<accession>A0A1I2LDB0</accession>
<keyword evidence="6 7" id="KW-0472">Membrane</keyword>
<name>A0A1I2LDB0_9CLOT</name>
<dbReference type="GO" id="GO:0006465">
    <property type="term" value="P:signal peptide processing"/>
    <property type="evidence" value="ECO:0007669"/>
    <property type="project" value="TreeGrafter"/>
</dbReference>
<dbReference type="EMBL" id="QAMZ01000049">
    <property type="protein sequence ID" value="PWL52433.1"/>
    <property type="molecule type" value="Genomic_DNA"/>
</dbReference>
<dbReference type="InterPro" id="IPR010627">
    <property type="entry name" value="Prepilin_pept_A24_N"/>
</dbReference>
<feature type="domain" description="Prepilin peptidase A24 N-terminal" evidence="9">
    <location>
        <begin position="7"/>
        <end position="90"/>
    </location>
</feature>
<evidence type="ECO:0000313" key="12">
    <source>
        <dbReference type="Proteomes" id="UP000182135"/>
    </source>
</evidence>
<dbReference type="EMBL" id="FOOE01000009">
    <property type="protein sequence ID" value="SFF75477.1"/>
    <property type="molecule type" value="Genomic_DNA"/>
</dbReference>
<reference evidence="11 12" key="1">
    <citation type="submission" date="2016-10" db="EMBL/GenBank/DDBJ databases">
        <authorList>
            <person name="de Groot N.N."/>
        </authorList>
    </citation>
    <scope>NUCLEOTIDE SEQUENCE [LARGE SCALE GENOMIC DNA]</scope>
    <source>
        <strain evidence="11 12">NLAE-zl-G419</strain>
    </source>
</reference>
<evidence type="ECO:0000313" key="11">
    <source>
        <dbReference type="EMBL" id="SFF75477.1"/>
    </source>
</evidence>
<feature type="transmembrane region" description="Helical" evidence="7">
    <location>
        <begin position="6"/>
        <end position="23"/>
    </location>
</feature>
<dbReference type="Proteomes" id="UP000182135">
    <property type="component" value="Unassembled WGS sequence"/>
</dbReference>
<dbReference type="eggNOG" id="COG1989">
    <property type="taxonomic scope" value="Bacteria"/>
</dbReference>
<dbReference type="InterPro" id="IPR050882">
    <property type="entry name" value="Prepilin_peptidase/N-MTase"/>
</dbReference>
<dbReference type="Pfam" id="PF01478">
    <property type="entry name" value="Peptidase_A24"/>
    <property type="match status" value="1"/>
</dbReference>
<dbReference type="PANTHER" id="PTHR30487">
    <property type="entry name" value="TYPE 4 PREPILIN-LIKE PROTEINS LEADER PEPTIDE-PROCESSING ENZYME"/>
    <property type="match status" value="1"/>
</dbReference>
<feature type="transmembrane region" description="Helical" evidence="7">
    <location>
        <begin position="143"/>
        <end position="163"/>
    </location>
</feature>
<dbReference type="OrthoDB" id="9789291at2"/>
<evidence type="ECO:0000313" key="13">
    <source>
        <dbReference type="Proteomes" id="UP000246114"/>
    </source>
</evidence>
<evidence type="ECO:0000259" key="9">
    <source>
        <dbReference type="Pfam" id="PF06750"/>
    </source>
</evidence>